<dbReference type="SUPFAM" id="SSF81660">
    <property type="entry name" value="Metal cation-transporting ATPase, ATP-binding domain N"/>
    <property type="match status" value="1"/>
</dbReference>
<evidence type="ECO:0000256" key="6">
    <source>
        <dbReference type="SAM" id="MobiDB-lite"/>
    </source>
</evidence>
<dbReference type="Gene3D" id="3.40.50.1000">
    <property type="entry name" value="HAD superfamily/HAD-like"/>
    <property type="match status" value="1"/>
</dbReference>
<gene>
    <name evidence="7" type="ORF">TEA_029892</name>
</gene>
<dbReference type="Pfam" id="PF08282">
    <property type="entry name" value="Hydrolase_3"/>
    <property type="match status" value="1"/>
</dbReference>
<keyword evidence="8" id="KW-1185">Reference proteome</keyword>
<dbReference type="Proteomes" id="UP000306102">
    <property type="component" value="Unassembled WGS sequence"/>
</dbReference>
<organism evidence="7 8">
    <name type="scientific">Camellia sinensis var. sinensis</name>
    <name type="common">China tea</name>
    <dbReference type="NCBI Taxonomy" id="542762"/>
    <lineage>
        <taxon>Eukaryota</taxon>
        <taxon>Viridiplantae</taxon>
        <taxon>Streptophyta</taxon>
        <taxon>Embryophyta</taxon>
        <taxon>Tracheophyta</taxon>
        <taxon>Spermatophyta</taxon>
        <taxon>Magnoliopsida</taxon>
        <taxon>eudicotyledons</taxon>
        <taxon>Gunneridae</taxon>
        <taxon>Pentapetalae</taxon>
        <taxon>asterids</taxon>
        <taxon>Ericales</taxon>
        <taxon>Theaceae</taxon>
        <taxon>Camellia</taxon>
    </lineage>
</organism>
<feature type="compositionally biased region" description="Low complexity" evidence="6">
    <location>
        <begin position="347"/>
        <end position="356"/>
    </location>
</feature>
<dbReference type="NCBIfam" id="TIGR01494">
    <property type="entry name" value="ATPase_P-type"/>
    <property type="match status" value="1"/>
</dbReference>
<dbReference type="EMBL" id="SDRB02004113">
    <property type="protein sequence ID" value="THG16354.1"/>
    <property type="molecule type" value="Genomic_DNA"/>
</dbReference>
<evidence type="ECO:0000256" key="4">
    <source>
        <dbReference type="ARBA" id="ARBA00022989"/>
    </source>
</evidence>
<reference evidence="7 8" key="1">
    <citation type="journal article" date="2018" name="Proc. Natl. Acad. Sci. U.S.A.">
        <title>Draft genome sequence of Camellia sinensis var. sinensis provides insights into the evolution of the tea genome and tea quality.</title>
        <authorList>
            <person name="Wei C."/>
            <person name="Yang H."/>
            <person name="Wang S."/>
            <person name="Zhao J."/>
            <person name="Liu C."/>
            <person name="Gao L."/>
            <person name="Xia E."/>
            <person name="Lu Y."/>
            <person name="Tai Y."/>
            <person name="She G."/>
            <person name="Sun J."/>
            <person name="Cao H."/>
            <person name="Tong W."/>
            <person name="Gao Q."/>
            <person name="Li Y."/>
            <person name="Deng W."/>
            <person name="Jiang X."/>
            <person name="Wang W."/>
            <person name="Chen Q."/>
            <person name="Zhang S."/>
            <person name="Li H."/>
            <person name="Wu J."/>
            <person name="Wang P."/>
            <person name="Li P."/>
            <person name="Shi C."/>
            <person name="Zheng F."/>
            <person name="Jian J."/>
            <person name="Huang B."/>
            <person name="Shan D."/>
            <person name="Shi M."/>
            <person name="Fang C."/>
            <person name="Yue Y."/>
            <person name="Li F."/>
            <person name="Li D."/>
            <person name="Wei S."/>
            <person name="Han B."/>
            <person name="Jiang C."/>
            <person name="Yin Y."/>
            <person name="Xia T."/>
            <person name="Zhang Z."/>
            <person name="Bennetzen J.L."/>
            <person name="Zhao S."/>
            <person name="Wan X."/>
        </authorList>
    </citation>
    <scope>NUCLEOTIDE SEQUENCE [LARGE SCALE GENOMIC DNA]</scope>
    <source>
        <strain evidence="8">cv. Shuchazao</strain>
        <tissue evidence="7">Leaf</tissue>
    </source>
</reference>
<comment type="caution">
    <text evidence="7">The sequence shown here is derived from an EMBL/GenBank/DDBJ whole genome shotgun (WGS) entry which is preliminary data.</text>
</comment>
<evidence type="ECO:0000256" key="3">
    <source>
        <dbReference type="ARBA" id="ARBA00022842"/>
    </source>
</evidence>
<dbReference type="InterPro" id="IPR036412">
    <property type="entry name" value="HAD-like_sf"/>
</dbReference>
<evidence type="ECO:0000256" key="5">
    <source>
        <dbReference type="ARBA" id="ARBA00023136"/>
    </source>
</evidence>
<comment type="subcellular location">
    <subcellularLocation>
        <location evidence="1">Membrane</location>
        <topology evidence="1">Multi-pass membrane protein</topology>
    </subcellularLocation>
</comment>
<dbReference type="AlphaFoldDB" id="A0A4S4EJV6"/>
<keyword evidence="5" id="KW-0472">Membrane</keyword>
<dbReference type="InterPro" id="IPR001757">
    <property type="entry name" value="P_typ_ATPase"/>
</dbReference>
<sequence>MLMEKRESDIEREVGWIHCKTDNQMRHHLSTVVSKRKETLRCLALALKRMPMGHQIVSFDDEKDLTFVGLLILSISLYHDRYRYVSQYCNLEPCVQHAMVGKRREEKERLKIPLQYDNIRKLGVTLIISGIAVGFGYGNLVNESWRDRGKSLIDEDGRRAEEEDDEGCTRSPTQEMMAHDGRLLLELEKMLGDGGYCMVEPSHKRMLVEALQHQNEVVAMTGDGVNDAPALKKADIGIAMGSGIAVAKEKNDLLEEAKDQIGHRRVAIMERGQGLHRAVCGYEVGWLCVMLHKVSREPGRFCLLGWIVEIEEETGQYGRFERGVAGRNSTSSAWGQRRCSGKGGSRRGVVSKVNGSSESEMRKGICGADVRPGPDLNSGKGGQWADMCEDLPLVLCPLAVDSGELHEDVYDGTVI</sequence>
<dbReference type="GO" id="GO:0005524">
    <property type="term" value="F:ATP binding"/>
    <property type="evidence" value="ECO:0007669"/>
    <property type="project" value="InterPro"/>
</dbReference>
<evidence type="ECO:0008006" key="9">
    <source>
        <dbReference type="Google" id="ProtNLM"/>
    </source>
</evidence>
<dbReference type="PRINTS" id="PR00120">
    <property type="entry name" value="HATPASE"/>
</dbReference>
<dbReference type="GO" id="GO:0016020">
    <property type="term" value="C:membrane"/>
    <property type="evidence" value="ECO:0007669"/>
    <property type="project" value="UniProtKB-SubCell"/>
</dbReference>
<protein>
    <recommendedName>
        <fullName evidence="9">Cation-transporting P-type ATPase C-terminal domain-containing protein</fullName>
    </recommendedName>
</protein>
<keyword evidence="3" id="KW-0460">Magnesium</keyword>
<dbReference type="GO" id="GO:0016887">
    <property type="term" value="F:ATP hydrolysis activity"/>
    <property type="evidence" value="ECO:0007669"/>
    <property type="project" value="InterPro"/>
</dbReference>
<proteinExistence type="predicted"/>
<dbReference type="InterPro" id="IPR023214">
    <property type="entry name" value="HAD_sf"/>
</dbReference>
<dbReference type="InterPro" id="IPR023299">
    <property type="entry name" value="ATPase_P-typ_cyto_dom_N"/>
</dbReference>
<name>A0A4S4EJV6_CAMSN</name>
<evidence type="ECO:0000256" key="2">
    <source>
        <dbReference type="ARBA" id="ARBA00022692"/>
    </source>
</evidence>
<dbReference type="STRING" id="542762.A0A4S4EJV6"/>
<feature type="compositionally biased region" description="Basic and acidic residues" evidence="6">
    <location>
        <begin position="152"/>
        <end position="161"/>
    </location>
</feature>
<evidence type="ECO:0000313" key="7">
    <source>
        <dbReference type="EMBL" id="THG16354.1"/>
    </source>
</evidence>
<dbReference type="SUPFAM" id="SSF56784">
    <property type="entry name" value="HAD-like"/>
    <property type="match status" value="1"/>
</dbReference>
<keyword evidence="2" id="KW-0812">Transmembrane</keyword>
<dbReference type="PANTHER" id="PTHR42861">
    <property type="entry name" value="CALCIUM-TRANSPORTING ATPASE"/>
    <property type="match status" value="1"/>
</dbReference>
<feature type="region of interest" description="Disordered" evidence="6">
    <location>
        <begin position="333"/>
        <end position="356"/>
    </location>
</feature>
<evidence type="ECO:0000313" key="8">
    <source>
        <dbReference type="Proteomes" id="UP000306102"/>
    </source>
</evidence>
<accession>A0A4S4EJV6</accession>
<evidence type="ECO:0000256" key="1">
    <source>
        <dbReference type="ARBA" id="ARBA00004141"/>
    </source>
</evidence>
<keyword evidence="4" id="KW-1133">Transmembrane helix</keyword>
<feature type="region of interest" description="Disordered" evidence="6">
    <location>
        <begin position="152"/>
        <end position="173"/>
    </location>
</feature>